<dbReference type="NCBIfam" id="TIGR00726">
    <property type="entry name" value="peptidoglycan editing factor PgeF"/>
    <property type="match status" value="1"/>
</dbReference>
<dbReference type="InterPro" id="IPR011324">
    <property type="entry name" value="Cytotoxic_necrot_fac-like_cat"/>
</dbReference>
<evidence type="ECO:0000256" key="7">
    <source>
        <dbReference type="ARBA" id="ARBA00047989"/>
    </source>
</evidence>
<dbReference type="SUPFAM" id="SSF64438">
    <property type="entry name" value="CNF1/YfiH-like putative cysteine hydrolases"/>
    <property type="match status" value="1"/>
</dbReference>
<accession>W0DKU0</accession>
<dbReference type="Gene3D" id="3.60.140.10">
    <property type="entry name" value="CNF1/YfiH-like putative cysteine hydrolases"/>
    <property type="match status" value="1"/>
</dbReference>
<comment type="catalytic activity">
    <reaction evidence="8">
        <text>adenosine + phosphate = alpha-D-ribose 1-phosphate + adenine</text>
        <dbReference type="Rhea" id="RHEA:27642"/>
        <dbReference type="ChEBI" id="CHEBI:16335"/>
        <dbReference type="ChEBI" id="CHEBI:16708"/>
        <dbReference type="ChEBI" id="CHEBI:43474"/>
        <dbReference type="ChEBI" id="CHEBI:57720"/>
        <dbReference type="EC" id="2.4.2.1"/>
    </reaction>
    <physiologicalReaction direction="left-to-right" evidence="8">
        <dbReference type="Rhea" id="RHEA:27643"/>
    </physiologicalReaction>
</comment>
<sequence>MPLIVPDWPLPPNLRAVQTTRAGGVSTGRWSTLNLARHTGDAEAAVAANRRLLAAALELPVPPAWPRQVHGAAVADAGELRDSETDADAVVARRPGQVCGVQTADCLPVLLASRDGGTVAAAHAGWRGLAAGVLEATLQAMARSPGDVTAWLGPAIGPENFEVGPEVRAAFLAGDPAAEAAFRPGTGDRWFADLYRLARRRLRHAGIREIHGGGRCTFAESDTFFSYRRDGVCGRMATLIWRVS</sequence>
<dbReference type="Pfam" id="PF02578">
    <property type="entry name" value="Cu-oxidase_4"/>
    <property type="match status" value="1"/>
</dbReference>
<keyword evidence="5" id="KW-0378">Hydrolase</keyword>
<dbReference type="CDD" id="cd16833">
    <property type="entry name" value="YfiH"/>
    <property type="match status" value="1"/>
</dbReference>
<dbReference type="Proteomes" id="UP000005289">
    <property type="component" value="Chromosome"/>
</dbReference>
<organism evidence="11 12">
    <name type="scientific">Thioalkalivibrio paradoxus ARh 1</name>
    <dbReference type="NCBI Taxonomy" id="713585"/>
    <lineage>
        <taxon>Bacteria</taxon>
        <taxon>Pseudomonadati</taxon>
        <taxon>Pseudomonadota</taxon>
        <taxon>Gammaproteobacteria</taxon>
        <taxon>Chromatiales</taxon>
        <taxon>Ectothiorhodospiraceae</taxon>
        <taxon>Thioalkalivibrio</taxon>
    </lineage>
</organism>
<dbReference type="GO" id="GO:0005507">
    <property type="term" value="F:copper ion binding"/>
    <property type="evidence" value="ECO:0007669"/>
    <property type="project" value="TreeGrafter"/>
</dbReference>
<evidence type="ECO:0000256" key="10">
    <source>
        <dbReference type="RuleBase" id="RU361274"/>
    </source>
</evidence>
<evidence type="ECO:0000256" key="5">
    <source>
        <dbReference type="ARBA" id="ARBA00022801"/>
    </source>
</evidence>
<proteinExistence type="inferred from homology"/>
<evidence type="ECO:0000313" key="11">
    <source>
        <dbReference type="EMBL" id="AHE99184.1"/>
    </source>
</evidence>
<evidence type="ECO:0000256" key="4">
    <source>
        <dbReference type="ARBA" id="ARBA00022723"/>
    </source>
</evidence>
<dbReference type="AlphaFoldDB" id="W0DKU0"/>
<comment type="catalytic activity">
    <reaction evidence="9">
        <text>S-methyl-5'-thioadenosine + phosphate = 5-(methylsulfanyl)-alpha-D-ribose 1-phosphate + adenine</text>
        <dbReference type="Rhea" id="RHEA:11852"/>
        <dbReference type="ChEBI" id="CHEBI:16708"/>
        <dbReference type="ChEBI" id="CHEBI:17509"/>
        <dbReference type="ChEBI" id="CHEBI:43474"/>
        <dbReference type="ChEBI" id="CHEBI:58533"/>
        <dbReference type="EC" id="2.4.2.28"/>
    </reaction>
    <physiologicalReaction direction="left-to-right" evidence="9">
        <dbReference type="Rhea" id="RHEA:11853"/>
    </physiologicalReaction>
</comment>
<evidence type="ECO:0000256" key="9">
    <source>
        <dbReference type="ARBA" id="ARBA00049893"/>
    </source>
</evidence>
<name>W0DKU0_9GAMM</name>
<keyword evidence="12" id="KW-1185">Reference proteome</keyword>
<reference evidence="11 12" key="1">
    <citation type="submission" date="2013-12" db="EMBL/GenBank/DDBJ databases">
        <authorList>
            <consortium name="DOE Joint Genome Institute"/>
            <person name="Muyzer G."/>
            <person name="Huntemann M."/>
            <person name="Han J."/>
            <person name="Chen A."/>
            <person name="Kyrpides N."/>
            <person name="Mavromatis K."/>
            <person name="Markowitz V."/>
            <person name="Palaniappan K."/>
            <person name="Ivanova N."/>
            <person name="Schaumberg A."/>
            <person name="Pati A."/>
            <person name="Liolios K."/>
            <person name="Nordberg H.P."/>
            <person name="Cantor M.N."/>
            <person name="Hua S.X."/>
            <person name="Woyke T."/>
        </authorList>
    </citation>
    <scope>NUCLEOTIDE SEQUENCE [LARGE SCALE GENOMIC DNA]</scope>
    <source>
        <strain evidence="11 12">ARh 1</strain>
    </source>
</reference>
<evidence type="ECO:0000256" key="2">
    <source>
        <dbReference type="ARBA" id="ARBA00007353"/>
    </source>
</evidence>
<comment type="catalytic activity">
    <reaction evidence="7">
        <text>adenosine + H2O + H(+) = inosine + NH4(+)</text>
        <dbReference type="Rhea" id="RHEA:24408"/>
        <dbReference type="ChEBI" id="CHEBI:15377"/>
        <dbReference type="ChEBI" id="CHEBI:15378"/>
        <dbReference type="ChEBI" id="CHEBI:16335"/>
        <dbReference type="ChEBI" id="CHEBI:17596"/>
        <dbReference type="ChEBI" id="CHEBI:28938"/>
        <dbReference type="EC" id="3.5.4.4"/>
    </reaction>
    <physiologicalReaction direction="left-to-right" evidence="7">
        <dbReference type="Rhea" id="RHEA:24409"/>
    </physiologicalReaction>
</comment>
<evidence type="ECO:0000256" key="8">
    <source>
        <dbReference type="ARBA" id="ARBA00048968"/>
    </source>
</evidence>
<comment type="similarity">
    <text evidence="2 10">Belongs to the purine nucleoside phosphorylase YfiH/LACC1 family.</text>
</comment>
<protein>
    <recommendedName>
        <fullName evidence="10">Purine nucleoside phosphorylase</fullName>
    </recommendedName>
</protein>
<keyword evidence="6" id="KW-0862">Zinc</keyword>
<dbReference type="KEGG" id="tti:THITH_13975"/>
<evidence type="ECO:0000256" key="6">
    <source>
        <dbReference type="ARBA" id="ARBA00022833"/>
    </source>
</evidence>
<gene>
    <name evidence="11" type="ORF">THITH_13975</name>
</gene>
<dbReference type="STRING" id="713585.THITH_13975"/>
<evidence type="ECO:0000256" key="3">
    <source>
        <dbReference type="ARBA" id="ARBA00022679"/>
    </source>
</evidence>
<evidence type="ECO:0000313" key="12">
    <source>
        <dbReference type="Proteomes" id="UP000005289"/>
    </source>
</evidence>
<dbReference type="InterPro" id="IPR003730">
    <property type="entry name" value="Cu_polyphenol_OxRdtase"/>
</dbReference>
<dbReference type="PANTHER" id="PTHR30616">
    <property type="entry name" value="UNCHARACTERIZED PROTEIN YFIH"/>
    <property type="match status" value="1"/>
</dbReference>
<dbReference type="InterPro" id="IPR038371">
    <property type="entry name" value="Cu_polyphenol_OxRdtase_sf"/>
</dbReference>
<dbReference type="GO" id="GO:0017061">
    <property type="term" value="F:S-methyl-5-thioadenosine phosphorylase activity"/>
    <property type="evidence" value="ECO:0007669"/>
    <property type="project" value="UniProtKB-EC"/>
</dbReference>
<dbReference type="EMBL" id="CP007029">
    <property type="protein sequence ID" value="AHE99184.1"/>
    <property type="molecule type" value="Genomic_DNA"/>
</dbReference>
<comment type="catalytic activity">
    <reaction evidence="1">
        <text>inosine + phosphate = alpha-D-ribose 1-phosphate + hypoxanthine</text>
        <dbReference type="Rhea" id="RHEA:27646"/>
        <dbReference type="ChEBI" id="CHEBI:17368"/>
        <dbReference type="ChEBI" id="CHEBI:17596"/>
        <dbReference type="ChEBI" id="CHEBI:43474"/>
        <dbReference type="ChEBI" id="CHEBI:57720"/>
        <dbReference type="EC" id="2.4.2.1"/>
    </reaction>
    <physiologicalReaction direction="left-to-right" evidence="1">
        <dbReference type="Rhea" id="RHEA:27647"/>
    </physiologicalReaction>
</comment>
<evidence type="ECO:0000256" key="1">
    <source>
        <dbReference type="ARBA" id="ARBA00000553"/>
    </source>
</evidence>
<keyword evidence="4" id="KW-0479">Metal-binding</keyword>
<keyword evidence="3" id="KW-0808">Transferase</keyword>
<dbReference type="HOGENOM" id="CLU_065784_1_1_6"/>
<dbReference type="PANTHER" id="PTHR30616:SF2">
    <property type="entry name" value="PURINE NUCLEOSIDE PHOSPHORYLASE LACC1"/>
    <property type="match status" value="1"/>
</dbReference>
<dbReference type="GO" id="GO:0016787">
    <property type="term" value="F:hydrolase activity"/>
    <property type="evidence" value="ECO:0007669"/>
    <property type="project" value="UniProtKB-KW"/>
</dbReference>